<dbReference type="Proteomes" id="UP000031030">
    <property type="component" value="Unassembled WGS sequence"/>
</dbReference>
<comment type="caution">
    <text evidence="3">The sequence shown here is derived from an EMBL/GenBank/DDBJ whole genome shotgun (WGS) entry which is preliminary data.</text>
</comment>
<reference evidence="3 4" key="1">
    <citation type="submission" date="2014-11" db="EMBL/GenBank/DDBJ databases">
        <title>Genome sequence of Microbacterium mangrovi MUSC 115(T).</title>
        <authorList>
            <person name="Lee L.-H."/>
        </authorList>
    </citation>
    <scope>NUCLEOTIDE SEQUENCE [LARGE SCALE GENOMIC DNA]</scope>
    <source>
        <strain evidence="3 4">MUSC 115</strain>
    </source>
</reference>
<feature type="region of interest" description="Disordered" evidence="1">
    <location>
        <begin position="1"/>
        <end position="26"/>
    </location>
</feature>
<dbReference type="EMBL" id="JTDK01000017">
    <property type="protein sequence ID" value="KHK96032.1"/>
    <property type="molecule type" value="Genomic_DNA"/>
</dbReference>
<dbReference type="PANTHER" id="PTHR43032">
    <property type="entry name" value="PROTEIN-METHIONINE-SULFOXIDE REDUCTASE"/>
    <property type="match status" value="1"/>
</dbReference>
<dbReference type="InterPro" id="IPR000572">
    <property type="entry name" value="OxRdtase_Mopterin-bd_dom"/>
</dbReference>
<evidence type="ECO:0000259" key="2">
    <source>
        <dbReference type="Pfam" id="PF00174"/>
    </source>
</evidence>
<dbReference type="RefSeq" id="WP_039402213.1">
    <property type="nucleotide sequence ID" value="NZ_JTDK01000017.1"/>
</dbReference>
<sequence length="196" mass="22569">MSFVTRGFTGRRRDPNENLPPGQTLVHDFPVLSAGPTPEIDTADWELFIRSETGIQRWTWDDLQAMDAEDVTADIHCVTHWSKLGTRWRGVPLDALFADVESVHDYVMVHSYGGYTTNVPLDELLDGQAWVAYEFDGEPLEPEHGGPARLIVPHLYFWKSAKWVRGFELMPTDAPGFWEQNGYHLHGDPWLEERYW</sequence>
<name>A0A0B2A358_9MICO</name>
<dbReference type="OrthoDB" id="9795587at2"/>
<dbReference type="STRING" id="1348253.LK09_16915"/>
<evidence type="ECO:0000313" key="4">
    <source>
        <dbReference type="Proteomes" id="UP000031030"/>
    </source>
</evidence>
<feature type="domain" description="Oxidoreductase molybdopterin-binding" evidence="2">
    <location>
        <begin position="35"/>
        <end position="178"/>
    </location>
</feature>
<dbReference type="AlphaFoldDB" id="A0A0B2A358"/>
<evidence type="ECO:0000256" key="1">
    <source>
        <dbReference type="SAM" id="MobiDB-lite"/>
    </source>
</evidence>
<dbReference type="Pfam" id="PF00174">
    <property type="entry name" value="Oxidored_molyb"/>
    <property type="match status" value="1"/>
</dbReference>
<keyword evidence="4" id="KW-1185">Reference proteome</keyword>
<dbReference type="SUPFAM" id="SSF56524">
    <property type="entry name" value="Oxidoreductase molybdopterin-binding domain"/>
    <property type="match status" value="1"/>
</dbReference>
<evidence type="ECO:0000313" key="3">
    <source>
        <dbReference type="EMBL" id="KHK96032.1"/>
    </source>
</evidence>
<accession>A0A0B2A358</accession>
<dbReference type="CDD" id="cd02109">
    <property type="entry name" value="arch_bact_SO_family_Moco"/>
    <property type="match status" value="1"/>
</dbReference>
<dbReference type="Gene3D" id="3.90.420.10">
    <property type="entry name" value="Oxidoreductase, molybdopterin-binding domain"/>
    <property type="match status" value="1"/>
</dbReference>
<dbReference type="PANTHER" id="PTHR43032:SF4">
    <property type="entry name" value="OXIDOREDUCTASE MOLYBDOPTERIN-BINDING DOMAIN-CONTAINING PROTEIN"/>
    <property type="match status" value="1"/>
</dbReference>
<dbReference type="InterPro" id="IPR036374">
    <property type="entry name" value="OxRdtase_Mopterin-bd_sf"/>
</dbReference>
<gene>
    <name evidence="3" type="ORF">LK09_16915</name>
</gene>
<proteinExistence type="predicted"/>
<organism evidence="3 4">
    <name type="scientific">Microbacterium mangrovi</name>
    <dbReference type="NCBI Taxonomy" id="1348253"/>
    <lineage>
        <taxon>Bacteria</taxon>
        <taxon>Bacillati</taxon>
        <taxon>Actinomycetota</taxon>
        <taxon>Actinomycetes</taxon>
        <taxon>Micrococcales</taxon>
        <taxon>Microbacteriaceae</taxon>
        <taxon>Microbacterium</taxon>
    </lineage>
</organism>
<protein>
    <submittedName>
        <fullName evidence="3">Molybdopterin-binding protein</fullName>
    </submittedName>
</protein>